<dbReference type="STRING" id="38772.ENSGAGP00000029508"/>
<reference evidence="3" key="3">
    <citation type="submission" date="2025-09" db="UniProtKB">
        <authorList>
            <consortium name="Ensembl"/>
        </authorList>
    </citation>
    <scope>IDENTIFICATION</scope>
</reference>
<feature type="region of interest" description="Disordered" evidence="1">
    <location>
        <begin position="549"/>
        <end position="741"/>
    </location>
</feature>
<feature type="compositionally biased region" description="Polar residues" evidence="1">
    <location>
        <begin position="170"/>
        <end position="184"/>
    </location>
</feature>
<feature type="compositionally biased region" description="Low complexity" evidence="1">
    <location>
        <begin position="86"/>
        <end position="106"/>
    </location>
</feature>
<evidence type="ECO:0000313" key="4">
    <source>
        <dbReference type="Proteomes" id="UP000291020"/>
    </source>
</evidence>
<feature type="compositionally biased region" description="Basic and acidic residues" evidence="1">
    <location>
        <begin position="696"/>
        <end position="709"/>
    </location>
</feature>
<dbReference type="InterPro" id="IPR027907">
    <property type="entry name" value="BTBD8_C"/>
</dbReference>
<feature type="compositionally biased region" description="Basic and acidic residues" evidence="1">
    <location>
        <begin position="1021"/>
        <end position="1033"/>
    </location>
</feature>
<feature type="compositionally biased region" description="Polar residues" evidence="1">
    <location>
        <begin position="988"/>
        <end position="997"/>
    </location>
</feature>
<protein>
    <recommendedName>
        <fullName evidence="2">BTB/POZ domain-containing protein</fullName>
    </recommendedName>
</protein>
<reference evidence="3" key="2">
    <citation type="submission" date="2025-08" db="UniProtKB">
        <authorList>
            <consortium name="Ensembl"/>
        </authorList>
    </citation>
    <scope>IDENTIFICATION</scope>
</reference>
<dbReference type="Proteomes" id="UP000291020">
    <property type="component" value="Unassembled WGS sequence"/>
</dbReference>
<dbReference type="PANTHER" id="PTHR22427:SF8">
    <property type="entry name" value="PROLINE-RICH PROTEIN 36"/>
    <property type="match status" value="1"/>
</dbReference>
<proteinExistence type="predicted"/>
<evidence type="ECO:0000256" key="1">
    <source>
        <dbReference type="SAM" id="MobiDB-lite"/>
    </source>
</evidence>
<reference evidence="4" key="1">
    <citation type="journal article" date="2017" name="PLoS ONE">
        <title>The Agassiz's desert tortoise genome provides a resource for the conservation of a threatened species.</title>
        <authorList>
            <person name="Tollis M."/>
            <person name="DeNardo D.F."/>
            <person name="Cornelius J.A."/>
            <person name="Dolby G.A."/>
            <person name="Edwards T."/>
            <person name="Henen B.T."/>
            <person name="Karl A.E."/>
            <person name="Murphy R.W."/>
            <person name="Kusumi K."/>
        </authorList>
    </citation>
    <scope>NUCLEOTIDE SEQUENCE [LARGE SCALE GENOMIC DNA]</scope>
</reference>
<accession>A0A452INH4</accession>
<feature type="region of interest" description="Disordered" evidence="1">
    <location>
        <begin position="348"/>
        <end position="510"/>
    </location>
</feature>
<feature type="region of interest" description="Disordered" evidence="1">
    <location>
        <begin position="758"/>
        <end position="1100"/>
    </location>
</feature>
<feature type="compositionally biased region" description="Low complexity" evidence="1">
    <location>
        <begin position="240"/>
        <end position="249"/>
    </location>
</feature>
<evidence type="ECO:0000259" key="2">
    <source>
        <dbReference type="Pfam" id="PF15363"/>
    </source>
</evidence>
<keyword evidence="4" id="KW-1185">Reference proteome</keyword>
<name>A0A452INH4_9SAUR</name>
<dbReference type="PANTHER" id="PTHR22427">
    <property type="entry name" value="GH15728P"/>
    <property type="match status" value="1"/>
</dbReference>
<feature type="region of interest" description="Disordered" evidence="1">
    <location>
        <begin position="1"/>
        <end position="329"/>
    </location>
</feature>
<dbReference type="AlphaFoldDB" id="A0A452INH4"/>
<feature type="domain" description="BTB/POZ" evidence="2">
    <location>
        <begin position="1189"/>
        <end position="1232"/>
    </location>
</feature>
<sequence length="1232" mass="127191">MDGKATANGVPLPQTNGTATAGKGAAVGQPAANPKPAKNAVRSAPVSGVRRPVTDYARPPTAPCGGSKLLSNGVPPRAEASQRKLPVAASAPKAGATSAKPTPAKTVARKPAGDSGAKPPEKAGPGKAGQLKGVRKTPVPTMALVPKSTSAKPEKPESAKPSRPPAPGTKDTTLVSARALTSNKPAVAKPKQMAPPGGQVSAVPQQQKNTTASAKKDLVRAAPVSRARLSGSNPTLNKIAGPAKTAKAKLPAEPKPKSHPVPATPKALEKPKGPKTPPKAGGSHPATPQRAAASTAKRLSTGSPGKKPLKKEASYNLEPVPVPRKKLLSPGQGEIKEAAVDVLLASPDVLPGPERATPEGSVRPLDEQGLTLEVGPVLLKPVPADGDAPESYRPEVPGAEQTPARNLEGVVGDGASQEAGGSSGPELVAANPLSCQESCPGEQQLTGLSPPQGVGSPPREMLPPAGTWGPKPADTELPDVTLKPQGEQNLADTPSMLLDPCETGPAAQGEPLPCQEALMAAEHVDLWPESKGRVAQDVTCLASAQLDSSCPAGASQMLPFSEEAPWGGTGGQQSPCGSPKHLAELLQGGEREEEMPDEPKAEWSTHETDSLPRVGLEGSSPDDDVAEPGAMELREERDRSVSLTLPGRGQETQDALPLERGPQGTHRGSGKMGDLDAEGVTSTEEAVAASQLIEGLSREPGRAGHEPEKAVPPAEQLREDSKGPEVQPSVTSPAMSLPGAELDGVTLRSLEEAELECTRLGSPGDIAKVGPMEGEPPLKGGADVLEDLEPHAQWESPLGPEVTVHKPQSLPLKSLELLQEPAQCPPPLGQLSSSSAESEGPSKSRSSKSSTLSGPDLAGKSSSETSTPEELRDYDSSSGVESKSDEKLEQSFPRSPLEDLPGEQDLGIHMDKGDDEAETLPADELLGDPPTEPTVSSEEEGDLDGDLLKEPGFPAMGKPLVCQVPSPPHKPSLEESEELGSGDAGTGTPASTNSATSFDAAFHLHSTDSCGKSPGLSSLESEEHSAESTRDQIPKGLEPASLPEVEEHGKISLPRDWGCQLEHPLQMGPADEEEPASQPYGTAPRGPAAGESGAGLGPFSWGPCPPEILSTIYEVEGGAETPGQVPEEEEDGSCQLPTAIPCDKAPLHLGSLQATVMQQLISRTLLFSSSGEAPVGSRGAPVMSEVELGKWTDLLSPLDESRASITSVTSFSPEDVSSPQGDWTVVEVETFH</sequence>
<feature type="compositionally biased region" description="Low complexity" evidence="1">
    <location>
        <begin position="831"/>
        <end position="855"/>
    </location>
</feature>
<feature type="compositionally biased region" description="Low complexity" evidence="1">
    <location>
        <begin position="15"/>
        <end position="40"/>
    </location>
</feature>
<feature type="compositionally biased region" description="Polar residues" evidence="1">
    <location>
        <begin position="202"/>
        <end position="213"/>
    </location>
</feature>
<evidence type="ECO:0000313" key="3">
    <source>
        <dbReference type="Ensembl" id="ENSGAGP00000029508.1"/>
    </source>
</evidence>
<dbReference type="Ensembl" id="ENSGAGT00000033505.1">
    <property type="protein sequence ID" value="ENSGAGP00000029508.1"/>
    <property type="gene ID" value="ENSGAGG00000021315.1"/>
</dbReference>
<dbReference type="Pfam" id="PF15363">
    <property type="entry name" value="BTBD8_C"/>
    <property type="match status" value="1"/>
</dbReference>
<feature type="compositionally biased region" description="Basic and acidic residues" evidence="1">
    <location>
        <begin position="597"/>
        <end position="610"/>
    </location>
</feature>
<organism evidence="3 4">
    <name type="scientific">Gopherus agassizii</name>
    <name type="common">Agassiz's desert tortoise</name>
    <dbReference type="NCBI Taxonomy" id="38772"/>
    <lineage>
        <taxon>Eukaryota</taxon>
        <taxon>Metazoa</taxon>
        <taxon>Chordata</taxon>
        <taxon>Craniata</taxon>
        <taxon>Vertebrata</taxon>
        <taxon>Euteleostomi</taxon>
        <taxon>Archelosauria</taxon>
        <taxon>Testudinata</taxon>
        <taxon>Testudines</taxon>
        <taxon>Cryptodira</taxon>
        <taxon>Durocryptodira</taxon>
        <taxon>Testudinoidea</taxon>
        <taxon>Testudinidae</taxon>
        <taxon>Gopherus</taxon>
    </lineage>
</organism>
<feature type="compositionally biased region" description="Polar residues" evidence="1">
    <location>
        <begin position="433"/>
        <end position="449"/>
    </location>
</feature>